<dbReference type="SMART" id="SM00324">
    <property type="entry name" value="RhoGAP"/>
    <property type="match status" value="1"/>
</dbReference>
<dbReference type="Pfam" id="PF02493">
    <property type="entry name" value="MORN"/>
    <property type="match status" value="8"/>
</dbReference>
<evidence type="ECO:0000259" key="3">
    <source>
        <dbReference type="PROSITE" id="PS50238"/>
    </source>
</evidence>
<dbReference type="STRING" id="5762.D2VX69"/>
<feature type="domain" description="Rho-GAP" evidence="3">
    <location>
        <begin position="103"/>
        <end position="331"/>
    </location>
</feature>
<evidence type="ECO:0000313" key="5">
    <source>
        <dbReference type="Proteomes" id="UP000006671"/>
    </source>
</evidence>
<dbReference type="Proteomes" id="UP000006671">
    <property type="component" value="Unassembled WGS sequence"/>
</dbReference>
<dbReference type="VEuPathDB" id="AmoebaDB:NAEGRDRAFT_81566"/>
<dbReference type="GO" id="GO:0016301">
    <property type="term" value="F:kinase activity"/>
    <property type="evidence" value="ECO:0007669"/>
    <property type="project" value="UniProtKB-KW"/>
</dbReference>
<dbReference type="Gene3D" id="1.10.555.10">
    <property type="entry name" value="Rho GTPase activation protein"/>
    <property type="match status" value="1"/>
</dbReference>
<dbReference type="OrthoDB" id="270720at2759"/>
<dbReference type="InterPro" id="IPR000198">
    <property type="entry name" value="RhoGAP_dom"/>
</dbReference>
<dbReference type="PROSITE" id="PS50238">
    <property type="entry name" value="RHOGAP"/>
    <property type="match status" value="1"/>
</dbReference>
<accession>D2VX69</accession>
<organism evidence="5">
    <name type="scientific">Naegleria gruberi</name>
    <name type="common">Amoeba</name>
    <dbReference type="NCBI Taxonomy" id="5762"/>
    <lineage>
        <taxon>Eukaryota</taxon>
        <taxon>Discoba</taxon>
        <taxon>Heterolobosea</taxon>
        <taxon>Tetramitia</taxon>
        <taxon>Eutetramitia</taxon>
        <taxon>Vahlkampfiidae</taxon>
        <taxon>Naegleria</taxon>
    </lineage>
</organism>
<keyword evidence="4" id="KW-0808">Transferase</keyword>
<name>D2VX69_NAEGR</name>
<sequence length="661" mass="73723">MRRLFSRIKLEPRASVALFKNTDGQKSTALYDQLQGMINEHDKQQQQHDDDESSCSSNNNGSTTTTRSKRKKNSTRSSSTSSSSQILNGGENSKGSSSTGINGGLSKILNQDTIWGHEFPSNSPEHIPQFLFHAMDYLEKHGLETQGIFRHSTSKSREEKVMKEIDELFKSGGAKMATVDFNEYADVHLAASLIKVYLRKLREPLLTNKLYESFLATSKMINTTSISNNDTNNLSPSELEELETSRKCQLLQQICGLLPRANYVLLKKLCLFLNTVSKKQQVNLMSPENIAIVIQPNILYLKDQDPMLTIRDISNATNVIKSLIVNAPQIFEDGVSDIQTNDENTATSQTCNDQTEDEDLNSIGASTTPTVVNNTATLSRVYHKRQVSVKMVLEVENNLSSITSVESESSIDIATLPHNISIGSGLGDNLNMDCNQPFYKGDTNTNGQKHGFGILMYNDGGVYEGYFIDDMRDGAGKMVFTDGSKYEGEFSKDSITGKGIYKYASGDVYEGHFINSIKSGRGKMKFAANQSHYDGEWNNDKREGFGKQSYPNGDVYEGEWLGDFSDGYGTFSSSGYTYVGYWKRGKFDGRGRFVLLDSKESLEGYWVDGQIEGETHYTDAQGRKFSQLYEKGIRLIGKINGRTYQISSSNFFFPSTTNGTY</sequence>
<keyword evidence="4" id="KW-0418">Kinase</keyword>
<proteinExistence type="predicted"/>
<dbReference type="KEGG" id="ngr:NAEGRDRAFT_81566"/>
<evidence type="ECO:0000313" key="4">
    <source>
        <dbReference type="EMBL" id="EFC38625.1"/>
    </source>
</evidence>
<feature type="compositionally biased region" description="Polar residues" evidence="2">
    <location>
        <begin position="85"/>
        <end position="100"/>
    </location>
</feature>
<dbReference type="AlphaFoldDB" id="D2VX69"/>
<dbReference type="GO" id="GO:0005829">
    <property type="term" value="C:cytosol"/>
    <property type="evidence" value="ECO:0007669"/>
    <property type="project" value="TreeGrafter"/>
</dbReference>
<dbReference type="GO" id="GO:0007165">
    <property type="term" value="P:signal transduction"/>
    <property type="evidence" value="ECO:0007669"/>
    <property type="project" value="InterPro"/>
</dbReference>
<keyword evidence="5" id="KW-1185">Reference proteome</keyword>
<reference evidence="4 5" key="1">
    <citation type="journal article" date="2010" name="Cell">
        <title>The genome of Naegleria gruberi illuminates early eukaryotic versatility.</title>
        <authorList>
            <person name="Fritz-Laylin L.K."/>
            <person name="Prochnik S.E."/>
            <person name="Ginger M.L."/>
            <person name="Dacks J.B."/>
            <person name="Carpenter M.L."/>
            <person name="Field M.C."/>
            <person name="Kuo A."/>
            <person name="Paredez A."/>
            <person name="Chapman J."/>
            <person name="Pham J."/>
            <person name="Shu S."/>
            <person name="Neupane R."/>
            <person name="Cipriano M."/>
            <person name="Mancuso J."/>
            <person name="Tu H."/>
            <person name="Salamov A."/>
            <person name="Lindquist E."/>
            <person name="Shapiro H."/>
            <person name="Lucas S."/>
            <person name="Grigoriev I.V."/>
            <person name="Cande W.Z."/>
            <person name="Fulton C."/>
            <person name="Rokhsar D.S."/>
            <person name="Dawson S.C."/>
        </authorList>
    </citation>
    <scope>NUCLEOTIDE SEQUENCE [LARGE SCALE GENOMIC DNA]</scope>
    <source>
        <strain evidence="4 5">NEG-M</strain>
    </source>
</reference>
<evidence type="ECO:0000256" key="1">
    <source>
        <dbReference type="ARBA" id="ARBA00022737"/>
    </source>
</evidence>
<dbReference type="Gene3D" id="2.20.110.10">
    <property type="entry name" value="Histone H3 K4-specific methyltransferase SET7/9 N-terminal domain"/>
    <property type="match status" value="2"/>
</dbReference>
<evidence type="ECO:0000256" key="2">
    <source>
        <dbReference type="SAM" id="MobiDB-lite"/>
    </source>
</evidence>
<feature type="compositionally biased region" description="Low complexity" evidence="2">
    <location>
        <begin position="54"/>
        <end position="66"/>
    </location>
</feature>
<dbReference type="EMBL" id="GG738906">
    <property type="protein sequence ID" value="EFC38625.1"/>
    <property type="molecule type" value="Genomic_DNA"/>
</dbReference>
<dbReference type="eggNOG" id="KOG0229">
    <property type="taxonomic scope" value="Eukaryota"/>
</dbReference>
<dbReference type="Pfam" id="PF00620">
    <property type="entry name" value="RhoGAP"/>
    <property type="match status" value="1"/>
</dbReference>
<gene>
    <name evidence="4" type="ORF">NAEGRDRAFT_81566</name>
</gene>
<feature type="compositionally biased region" description="Polar residues" evidence="2">
    <location>
        <begin position="343"/>
        <end position="353"/>
    </location>
</feature>
<dbReference type="GeneID" id="8853954"/>
<feature type="region of interest" description="Disordered" evidence="2">
    <location>
        <begin position="41"/>
        <end position="103"/>
    </location>
</feature>
<dbReference type="SUPFAM" id="SSF48350">
    <property type="entry name" value="GTPase activation domain, GAP"/>
    <property type="match status" value="1"/>
</dbReference>
<dbReference type="eggNOG" id="KOG4270">
    <property type="taxonomic scope" value="Eukaryota"/>
</dbReference>
<dbReference type="SMART" id="SM00698">
    <property type="entry name" value="MORN"/>
    <property type="match status" value="7"/>
</dbReference>
<feature type="compositionally biased region" description="Low complexity" evidence="2">
    <location>
        <begin position="75"/>
        <end position="84"/>
    </location>
</feature>
<dbReference type="CDD" id="cd00159">
    <property type="entry name" value="RhoGAP"/>
    <property type="match status" value="1"/>
</dbReference>
<dbReference type="InParanoid" id="D2VX69"/>
<keyword evidence="1" id="KW-0677">Repeat</keyword>
<dbReference type="RefSeq" id="XP_002671369.1">
    <property type="nucleotide sequence ID" value="XM_002671323.1"/>
</dbReference>
<dbReference type="InterPro" id="IPR003409">
    <property type="entry name" value="MORN"/>
</dbReference>
<feature type="region of interest" description="Disordered" evidence="2">
    <location>
        <begin position="343"/>
        <end position="367"/>
    </location>
</feature>
<dbReference type="OMA" id="QDPMLTI"/>
<dbReference type="InterPro" id="IPR008936">
    <property type="entry name" value="Rho_GTPase_activation_prot"/>
</dbReference>
<dbReference type="PANTHER" id="PTHR43215">
    <property type="entry name" value="RADIAL SPOKE HEAD 1 HOMOLOG"/>
    <property type="match status" value="1"/>
</dbReference>
<dbReference type="PANTHER" id="PTHR43215:SF14">
    <property type="entry name" value="RADIAL SPOKE HEAD 1 HOMOLOG"/>
    <property type="match status" value="1"/>
</dbReference>
<dbReference type="SUPFAM" id="SSF82185">
    <property type="entry name" value="Histone H3 K4-specific methyltransferase SET7/9 N-terminal domain"/>
    <property type="match status" value="1"/>
</dbReference>
<protein>
    <submittedName>
        <fullName evidence="4">Phosphatidylinositol-4-phosphate 5-kinase</fullName>
    </submittedName>
</protein>